<dbReference type="GO" id="GO:0070403">
    <property type="term" value="F:NAD+ binding"/>
    <property type="evidence" value="ECO:0007669"/>
    <property type="project" value="InterPro"/>
</dbReference>
<sequence length="387" mass="43288">MDQSTKVSPGSHSRSHSFPLTPPATVEKPSCDEIDETRTIKDIKPRKLFTKLRKNTRKPKLKHRPESGTVFDLDQYMNGLCGKKDAMNAAFVRYAFQHSKRIVVVIGAGVSVAAGIPDFRSSEGLFSILKGKHFSTGKDLFDFNKVYSSDEMSIAFNSMITKLHKMSSEAKPTQFHELLNRVSLEGRLQRLYTQNIDGLDTRLNDLQTRVPLEKPIPSTIQLHGSINHMVCNKCAKIAQLDPTIFKNELCDEENSTIIPTCRQCEEFESVREIAGLRLKGIGKLRPRVVLYNEIHPEGDIIGEVTGTDLKKKPDCLIIAGTSLKIPGVKNICRQFAQKVKSSNGIVLYMNKEMPSQSMIDHIGCVDLILLGDCQNVPQLLQDSTESF</sequence>
<dbReference type="GeneID" id="59237688"/>
<dbReference type="EMBL" id="CP058609">
    <property type="protein sequence ID" value="QLG73930.1"/>
    <property type="molecule type" value="Genomic_DNA"/>
</dbReference>
<evidence type="ECO:0000313" key="9">
    <source>
        <dbReference type="Proteomes" id="UP000509704"/>
    </source>
</evidence>
<feature type="compositionally biased region" description="Polar residues" evidence="6">
    <location>
        <begin position="1"/>
        <end position="18"/>
    </location>
</feature>
<feature type="region of interest" description="Disordered" evidence="6">
    <location>
        <begin position="1"/>
        <end position="37"/>
    </location>
</feature>
<keyword evidence="4" id="KW-0520">NAD</keyword>
<dbReference type="GO" id="GO:0006282">
    <property type="term" value="P:regulation of DNA repair"/>
    <property type="evidence" value="ECO:0007669"/>
    <property type="project" value="TreeGrafter"/>
</dbReference>
<dbReference type="GO" id="GO:0000122">
    <property type="term" value="P:negative regulation of transcription by RNA polymerase II"/>
    <property type="evidence" value="ECO:0007669"/>
    <property type="project" value="TreeGrafter"/>
</dbReference>
<comment type="similarity">
    <text evidence="1">Belongs to the sirtuin family. Class I subfamily.</text>
</comment>
<dbReference type="InterPro" id="IPR003000">
    <property type="entry name" value="Sirtuin"/>
</dbReference>
<dbReference type="GO" id="GO:0005634">
    <property type="term" value="C:nucleus"/>
    <property type="evidence" value="ECO:0007669"/>
    <property type="project" value="TreeGrafter"/>
</dbReference>
<dbReference type="GO" id="GO:0046872">
    <property type="term" value="F:metal ion binding"/>
    <property type="evidence" value="ECO:0007669"/>
    <property type="project" value="UniProtKB-KW"/>
</dbReference>
<dbReference type="PANTHER" id="PTHR11085:SF15">
    <property type="entry name" value="NAD-DEPENDENT HISTONE DEACETYLASE HST4"/>
    <property type="match status" value="1"/>
</dbReference>
<evidence type="ECO:0000256" key="3">
    <source>
        <dbReference type="ARBA" id="ARBA00022679"/>
    </source>
</evidence>
<dbReference type="PROSITE" id="PS50305">
    <property type="entry name" value="SIRTUIN"/>
    <property type="match status" value="1"/>
</dbReference>
<dbReference type="KEGG" id="zmk:HG535_0F04420"/>
<keyword evidence="3" id="KW-0808">Transferase</keyword>
<feature type="binding site" evidence="5">
    <location>
        <position position="264"/>
    </location>
    <ligand>
        <name>Zn(2+)</name>
        <dbReference type="ChEBI" id="CHEBI:29105"/>
    </ligand>
</feature>
<feature type="domain" description="Deacetylase sirtuin-type" evidence="7">
    <location>
        <begin position="82"/>
        <end position="387"/>
    </location>
</feature>
<dbReference type="GO" id="GO:0031934">
    <property type="term" value="C:mating-type region heterochromatin"/>
    <property type="evidence" value="ECO:0007669"/>
    <property type="project" value="TreeGrafter"/>
</dbReference>
<dbReference type="PANTHER" id="PTHR11085">
    <property type="entry name" value="NAD-DEPENDENT PROTEIN DEACYLASE SIRTUIN-5, MITOCHONDRIAL-RELATED"/>
    <property type="match status" value="1"/>
</dbReference>
<keyword evidence="2" id="KW-0678">Repressor</keyword>
<dbReference type="AlphaFoldDB" id="A0A7H9B5R7"/>
<gene>
    <name evidence="8" type="ORF">HG535_0F04420</name>
</gene>
<proteinExistence type="inferred from homology"/>
<dbReference type="OrthoDB" id="2919105at2759"/>
<keyword evidence="5" id="KW-0479">Metal-binding</keyword>
<dbReference type="GO" id="GO:0031508">
    <property type="term" value="P:pericentric heterochromatin formation"/>
    <property type="evidence" value="ECO:0007669"/>
    <property type="project" value="TreeGrafter"/>
</dbReference>
<feature type="binding site" evidence="5">
    <location>
        <position position="234"/>
    </location>
    <ligand>
        <name>Zn(2+)</name>
        <dbReference type="ChEBI" id="CHEBI:29105"/>
    </ligand>
</feature>
<feature type="binding site" evidence="5">
    <location>
        <position position="231"/>
    </location>
    <ligand>
        <name>Zn(2+)</name>
        <dbReference type="ChEBI" id="CHEBI:29105"/>
    </ligand>
</feature>
<organism evidence="8 9">
    <name type="scientific">Zygotorulaspora mrakii</name>
    <name type="common">Zygosaccharomyces mrakii</name>
    <dbReference type="NCBI Taxonomy" id="42260"/>
    <lineage>
        <taxon>Eukaryota</taxon>
        <taxon>Fungi</taxon>
        <taxon>Dikarya</taxon>
        <taxon>Ascomycota</taxon>
        <taxon>Saccharomycotina</taxon>
        <taxon>Saccharomycetes</taxon>
        <taxon>Saccharomycetales</taxon>
        <taxon>Saccharomycetaceae</taxon>
        <taxon>Zygotorulaspora</taxon>
    </lineage>
</organism>
<evidence type="ECO:0000256" key="4">
    <source>
        <dbReference type="ARBA" id="ARBA00023027"/>
    </source>
</evidence>
<evidence type="ECO:0000259" key="7">
    <source>
        <dbReference type="PROSITE" id="PS50305"/>
    </source>
</evidence>
<name>A0A7H9B5R7_ZYGMR</name>
<dbReference type="InterPro" id="IPR050134">
    <property type="entry name" value="NAD-dep_sirtuin_deacylases"/>
</dbReference>
<protein>
    <recommendedName>
        <fullName evidence="7">Deacetylase sirtuin-type domain-containing protein</fullName>
    </recommendedName>
</protein>
<dbReference type="InterPro" id="IPR026591">
    <property type="entry name" value="Sirtuin_cat_small_dom_sf"/>
</dbReference>
<evidence type="ECO:0000256" key="2">
    <source>
        <dbReference type="ARBA" id="ARBA00022491"/>
    </source>
</evidence>
<dbReference type="RefSeq" id="XP_037145655.1">
    <property type="nucleotide sequence ID" value="XM_037289760.1"/>
</dbReference>
<evidence type="ECO:0000256" key="5">
    <source>
        <dbReference type="PROSITE-ProRule" id="PRU00236"/>
    </source>
</evidence>
<dbReference type="Gene3D" id="3.30.1600.10">
    <property type="entry name" value="SIR2/SIRT2 'Small Domain"/>
    <property type="match status" value="1"/>
</dbReference>
<reference evidence="8 9" key="1">
    <citation type="submission" date="2020-07" db="EMBL/GenBank/DDBJ databases">
        <title>The yeast mating-type switching endonuclease HO is a domesticated member of an unorthodox homing genetic element family.</title>
        <authorList>
            <person name="Coughlan A.Y."/>
            <person name="Lombardi L."/>
            <person name="Braun-Galleani S."/>
            <person name="Martos A.R."/>
            <person name="Galeote V."/>
            <person name="Bigey F."/>
            <person name="Dequin S."/>
            <person name="Byrne K.P."/>
            <person name="Wolfe K.H."/>
        </authorList>
    </citation>
    <scope>NUCLEOTIDE SEQUENCE [LARGE SCALE GENOMIC DNA]</scope>
    <source>
        <strain evidence="8 9">NRRL Y-6702</strain>
    </source>
</reference>
<feature type="binding site" evidence="5">
    <location>
        <position position="261"/>
    </location>
    <ligand>
        <name>Zn(2+)</name>
        <dbReference type="ChEBI" id="CHEBI:29105"/>
    </ligand>
</feature>
<evidence type="ECO:0000256" key="1">
    <source>
        <dbReference type="ARBA" id="ARBA00006924"/>
    </source>
</evidence>
<accession>A0A7H9B5R7</accession>
<dbReference type="InterPro" id="IPR026590">
    <property type="entry name" value="Ssirtuin_cat_dom"/>
</dbReference>
<keyword evidence="9" id="KW-1185">Reference proteome</keyword>
<evidence type="ECO:0000256" key="6">
    <source>
        <dbReference type="SAM" id="MobiDB-lite"/>
    </source>
</evidence>
<dbReference type="Gene3D" id="3.40.50.1220">
    <property type="entry name" value="TPP-binding domain"/>
    <property type="match status" value="1"/>
</dbReference>
<dbReference type="InterPro" id="IPR029035">
    <property type="entry name" value="DHS-like_NAD/FAD-binding_dom"/>
</dbReference>
<dbReference type="Pfam" id="PF02146">
    <property type="entry name" value="SIR2"/>
    <property type="match status" value="1"/>
</dbReference>
<evidence type="ECO:0000313" key="8">
    <source>
        <dbReference type="EMBL" id="QLG73930.1"/>
    </source>
</evidence>
<keyword evidence="5" id="KW-0862">Zinc</keyword>
<feature type="active site" description="Proton acceptor" evidence="5">
    <location>
        <position position="223"/>
    </location>
</feature>
<dbReference type="Proteomes" id="UP000509704">
    <property type="component" value="Chromosome 6"/>
</dbReference>
<dbReference type="GO" id="GO:0017136">
    <property type="term" value="F:histone deacetylase activity, NAD-dependent"/>
    <property type="evidence" value="ECO:0007669"/>
    <property type="project" value="TreeGrafter"/>
</dbReference>
<dbReference type="SUPFAM" id="SSF52467">
    <property type="entry name" value="DHS-like NAD/FAD-binding domain"/>
    <property type="match status" value="1"/>
</dbReference>
<dbReference type="GO" id="GO:1990414">
    <property type="term" value="P:replication-born double-strand break repair via sister chromatid exchange"/>
    <property type="evidence" value="ECO:0007669"/>
    <property type="project" value="TreeGrafter"/>
</dbReference>